<sequence>MSKSQEPPDEGPSASLRELRSFSALQALRVHSAPLDQSSVQANLHRSRSAEPQHPPSAAMPAQPALCNPRSALSAGTDWMHNRPGLRSNDALLASGSAEADSHDTLPVWGGAELLQAGDPADTAGPSRRQGPRDAACCADAADDSSSTCSGWSGSQHHMHSDEPRDAAIAAWLADHGQVTLADVEEAATPAKRFDAQEPSSPSRASEDSWQGWDAAHPPPTHPPAAPTAAVGAQPFPYIVQPFDHARAGGSQGAVQALNSRLQHRVLDAHARQRAMRRDMRAATTERQASNAAGPAPEGPAPQPEEFPFPGPPPAHPGSAATLQLPGGNADAPGGDRPTKMMRLGPPVKGPPQTIPTAGGKGRIRIARMVF</sequence>
<feature type="compositionally biased region" description="Basic and acidic residues" evidence="1">
    <location>
        <begin position="271"/>
        <end position="281"/>
    </location>
</feature>
<evidence type="ECO:0000313" key="2">
    <source>
        <dbReference type="EMBL" id="KAK9866446.1"/>
    </source>
</evidence>
<feature type="compositionally biased region" description="Pro residues" evidence="1">
    <location>
        <begin position="297"/>
        <end position="316"/>
    </location>
</feature>
<feature type="region of interest" description="Disordered" evidence="1">
    <location>
        <begin position="191"/>
        <end position="230"/>
    </location>
</feature>
<dbReference type="Proteomes" id="UP001485043">
    <property type="component" value="Unassembled WGS sequence"/>
</dbReference>
<dbReference type="EMBL" id="JALJOV010000162">
    <property type="protein sequence ID" value="KAK9866446.1"/>
    <property type="molecule type" value="Genomic_DNA"/>
</dbReference>
<name>A0AAW1TDB6_9CHLO</name>
<evidence type="ECO:0000256" key="1">
    <source>
        <dbReference type="SAM" id="MobiDB-lite"/>
    </source>
</evidence>
<proteinExistence type="predicted"/>
<protein>
    <submittedName>
        <fullName evidence="2">Uncharacterized protein</fullName>
    </submittedName>
</protein>
<comment type="caution">
    <text evidence="2">The sequence shown here is derived from an EMBL/GenBank/DDBJ whole genome shotgun (WGS) entry which is preliminary data.</text>
</comment>
<organism evidence="2 3">
    <name type="scientific">Apatococcus fuscideae</name>
    <dbReference type="NCBI Taxonomy" id="2026836"/>
    <lineage>
        <taxon>Eukaryota</taxon>
        <taxon>Viridiplantae</taxon>
        <taxon>Chlorophyta</taxon>
        <taxon>core chlorophytes</taxon>
        <taxon>Trebouxiophyceae</taxon>
        <taxon>Chlorellales</taxon>
        <taxon>Chlorellaceae</taxon>
        <taxon>Apatococcus</taxon>
    </lineage>
</organism>
<reference evidence="2 3" key="1">
    <citation type="journal article" date="2024" name="Nat. Commun.">
        <title>Phylogenomics reveals the evolutionary origins of lichenization in chlorophyte algae.</title>
        <authorList>
            <person name="Puginier C."/>
            <person name="Libourel C."/>
            <person name="Otte J."/>
            <person name="Skaloud P."/>
            <person name="Haon M."/>
            <person name="Grisel S."/>
            <person name="Petersen M."/>
            <person name="Berrin J.G."/>
            <person name="Delaux P.M."/>
            <person name="Dal Grande F."/>
            <person name="Keller J."/>
        </authorList>
    </citation>
    <scope>NUCLEOTIDE SEQUENCE [LARGE SCALE GENOMIC DNA]</scope>
    <source>
        <strain evidence="2 3">SAG 2523</strain>
    </source>
</reference>
<accession>A0AAW1TDB6</accession>
<dbReference type="AlphaFoldDB" id="A0AAW1TDB6"/>
<feature type="compositionally biased region" description="Low complexity" evidence="1">
    <location>
        <begin position="134"/>
        <end position="155"/>
    </location>
</feature>
<feature type="compositionally biased region" description="Pro residues" evidence="1">
    <location>
        <begin position="217"/>
        <end position="226"/>
    </location>
</feature>
<feature type="region of interest" description="Disordered" evidence="1">
    <location>
        <begin position="271"/>
        <end position="360"/>
    </location>
</feature>
<evidence type="ECO:0000313" key="3">
    <source>
        <dbReference type="Proteomes" id="UP001485043"/>
    </source>
</evidence>
<gene>
    <name evidence="2" type="ORF">WJX84_008632</name>
</gene>
<feature type="compositionally biased region" description="Polar residues" evidence="1">
    <location>
        <begin position="35"/>
        <end position="44"/>
    </location>
</feature>
<keyword evidence="3" id="KW-1185">Reference proteome</keyword>
<feature type="region of interest" description="Disordered" evidence="1">
    <location>
        <begin position="33"/>
        <end position="163"/>
    </location>
</feature>